<keyword evidence="8" id="KW-1185">Reference proteome</keyword>
<dbReference type="InterPro" id="IPR043148">
    <property type="entry name" value="TagF_C"/>
</dbReference>
<dbReference type="RefSeq" id="WP_125578142.1">
    <property type="nucleotide sequence ID" value="NZ_JBHTOF010000096.1"/>
</dbReference>
<evidence type="ECO:0000256" key="1">
    <source>
        <dbReference type="ARBA" id="ARBA00004202"/>
    </source>
</evidence>
<evidence type="ECO:0000256" key="2">
    <source>
        <dbReference type="ARBA" id="ARBA00010488"/>
    </source>
</evidence>
<comment type="similarity">
    <text evidence="2">Belongs to the CDP-glycerol glycerophosphotransferase family.</text>
</comment>
<evidence type="ECO:0000256" key="3">
    <source>
        <dbReference type="ARBA" id="ARBA00022475"/>
    </source>
</evidence>
<dbReference type="SUPFAM" id="SSF53756">
    <property type="entry name" value="UDP-Glycosyltransferase/glycogen phosphorylase"/>
    <property type="match status" value="1"/>
</dbReference>
<reference evidence="8" key="1">
    <citation type="journal article" date="2019" name="Int. J. Syst. Evol. Microbiol.">
        <title>The Global Catalogue of Microorganisms (GCM) 10K type strain sequencing project: providing services to taxonomists for standard genome sequencing and annotation.</title>
        <authorList>
            <consortium name="The Broad Institute Genomics Platform"/>
            <consortium name="The Broad Institute Genome Sequencing Center for Infectious Disease"/>
            <person name="Wu L."/>
            <person name="Ma J."/>
        </authorList>
    </citation>
    <scope>NUCLEOTIDE SEQUENCE [LARGE SCALE GENOMIC DNA]</scope>
    <source>
        <strain evidence="8">CCM 8951</strain>
    </source>
</reference>
<comment type="subcellular location">
    <subcellularLocation>
        <location evidence="1">Cell membrane</location>
        <topology evidence="1">Peripheral membrane protein</topology>
    </subcellularLocation>
</comment>
<sequence length="391" mass="45278">MITKIKKYSRDVIQSVIYFMSGFSHRNPKRIVFGSWFGTKLADNSLYFLDYLVQKKYDENYELVWIGDEKLRQEVLERFDGKVAFCRRNAMSTFRVLLGAKYGFVSNGMSDLGTLVPNKNMSLVQLWHGFPFKRIGADMPTDPNEGNQVFDEFSYFLSTSEVMTKRLLTAFKNYGITENKLIKSGQPRDRIFYDHERSRIIKNELLEKLHIPRGAFVVSYLPTFRDSNSASFSFRNLGSEFEEQLQHANIFIVEKPHHFRAQEYHVSSSANIIEAPDSIDTQHLLIITDLLVTDYSSVYADFLYLNRPIIHYLYDGDYYVNNDRGLYNKNVEATFGGPVIKDEKTLIDFVLNHSDKDFQDVKRNQLNSIVNQYSAQNSGEIIAEKLGLVRG</sequence>
<dbReference type="EMBL" id="JBHTOF010000096">
    <property type="protein sequence ID" value="MFD1466124.1"/>
    <property type="molecule type" value="Genomic_DNA"/>
</dbReference>
<dbReference type="Proteomes" id="UP001597244">
    <property type="component" value="Unassembled WGS sequence"/>
</dbReference>
<name>A0ABW4DPX5_9LACO</name>
<keyword evidence="6" id="KW-0472">Membrane</keyword>
<dbReference type="Gene3D" id="3.40.50.12580">
    <property type="match status" value="1"/>
</dbReference>
<accession>A0ABW4DPX5</accession>
<evidence type="ECO:0000256" key="6">
    <source>
        <dbReference type="ARBA" id="ARBA00023136"/>
    </source>
</evidence>
<dbReference type="InterPro" id="IPR007554">
    <property type="entry name" value="Glycerophosphate_synth"/>
</dbReference>
<dbReference type="InterPro" id="IPR043149">
    <property type="entry name" value="TagF_N"/>
</dbReference>
<gene>
    <name evidence="7" type="ORF">ACFQ4L_08630</name>
</gene>
<proteinExistence type="inferred from homology"/>
<protein>
    <submittedName>
        <fullName evidence="7">CDP-glycerol glycerophosphotransferase family protein</fullName>
    </submittedName>
</protein>
<evidence type="ECO:0000313" key="7">
    <source>
        <dbReference type="EMBL" id="MFD1466124.1"/>
    </source>
</evidence>
<evidence type="ECO:0000256" key="4">
    <source>
        <dbReference type="ARBA" id="ARBA00022679"/>
    </source>
</evidence>
<dbReference type="PANTHER" id="PTHR37316:SF3">
    <property type="entry name" value="TEICHOIC ACID GLYCEROL-PHOSPHATE TRANSFERASE"/>
    <property type="match status" value="1"/>
</dbReference>
<keyword evidence="3" id="KW-1003">Cell membrane</keyword>
<evidence type="ECO:0000256" key="5">
    <source>
        <dbReference type="ARBA" id="ARBA00022944"/>
    </source>
</evidence>
<dbReference type="InterPro" id="IPR051612">
    <property type="entry name" value="Teichoic_Acid_Biosynth"/>
</dbReference>
<dbReference type="Gene3D" id="3.40.50.11820">
    <property type="match status" value="1"/>
</dbReference>
<keyword evidence="5" id="KW-0777">Teichoic acid biosynthesis</keyword>
<comment type="caution">
    <text evidence="7">The sequence shown here is derived from an EMBL/GenBank/DDBJ whole genome shotgun (WGS) entry which is preliminary data.</text>
</comment>
<dbReference type="PANTHER" id="PTHR37316">
    <property type="entry name" value="TEICHOIC ACID GLYCEROL-PHOSPHATE PRIMASE"/>
    <property type="match status" value="1"/>
</dbReference>
<evidence type="ECO:0000313" key="8">
    <source>
        <dbReference type="Proteomes" id="UP001597244"/>
    </source>
</evidence>
<organism evidence="7 8">
    <name type="scientific">Lapidilactobacillus mulanensis</name>
    <dbReference type="NCBI Taxonomy" id="2485999"/>
    <lineage>
        <taxon>Bacteria</taxon>
        <taxon>Bacillati</taxon>
        <taxon>Bacillota</taxon>
        <taxon>Bacilli</taxon>
        <taxon>Lactobacillales</taxon>
        <taxon>Lactobacillaceae</taxon>
        <taxon>Lapidilactobacillus</taxon>
    </lineage>
</organism>
<keyword evidence="4" id="KW-0808">Transferase</keyword>
<dbReference type="Pfam" id="PF04464">
    <property type="entry name" value="Glyphos_transf"/>
    <property type="match status" value="1"/>
</dbReference>